<keyword evidence="2" id="KW-1185">Reference proteome</keyword>
<organism evidence="1 2">
    <name type="scientific">Coniosporium uncinatum</name>
    <dbReference type="NCBI Taxonomy" id="93489"/>
    <lineage>
        <taxon>Eukaryota</taxon>
        <taxon>Fungi</taxon>
        <taxon>Dikarya</taxon>
        <taxon>Ascomycota</taxon>
        <taxon>Pezizomycotina</taxon>
        <taxon>Dothideomycetes</taxon>
        <taxon>Dothideomycetes incertae sedis</taxon>
        <taxon>Coniosporium</taxon>
    </lineage>
</organism>
<protein>
    <submittedName>
        <fullName evidence="1">Uncharacterized protein</fullName>
    </submittedName>
</protein>
<dbReference type="Proteomes" id="UP001186974">
    <property type="component" value="Unassembled WGS sequence"/>
</dbReference>
<reference evidence="1" key="1">
    <citation type="submission" date="2024-09" db="EMBL/GenBank/DDBJ databases">
        <title>Black Yeasts Isolated from many extreme environments.</title>
        <authorList>
            <person name="Coleine C."/>
            <person name="Stajich J.E."/>
            <person name="Selbmann L."/>
        </authorList>
    </citation>
    <scope>NUCLEOTIDE SEQUENCE</scope>
    <source>
        <strain evidence="1">CCFEE 5737</strain>
    </source>
</reference>
<proteinExistence type="predicted"/>
<evidence type="ECO:0000313" key="1">
    <source>
        <dbReference type="EMBL" id="KAK3048286.1"/>
    </source>
</evidence>
<gene>
    <name evidence="1" type="ORF">LTS18_012978</name>
</gene>
<name>A0ACC3CWM4_9PEZI</name>
<sequence>MSVSMGGRSVDFDGKDILNWVDPKDKSGEFKRQQSVFRNWIEDKEGAEFPAEKGRYHLYVSYACPWGKSTMLLLLCVGAWSSRENHD</sequence>
<dbReference type="EMBL" id="JAWDJW010010290">
    <property type="protein sequence ID" value="KAK3048286.1"/>
    <property type="molecule type" value="Genomic_DNA"/>
</dbReference>
<accession>A0ACC3CWM4</accession>
<evidence type="ECO:0000313" key="2">
    <source>
        <dbReference type="Proteomes" id="UP001186974"/>
    </source>
</evidence>
<comment type="caution">
    <text evidence="1">The sequence shown here is derived from an EMBL/GenBank/DDBJ whole genome shotgun (WGS) entry which is preliminary data.</text>
</comment>